<feature type="region of interest" description="Disordered" evidence="1">
    <location>
        <begin position="489"/>
        <end position="546"/>
    </location>
</feature>
<evidence type="ECO:0000313" key="3">
    <source>
        <dbReference type="Proteomes" id="UP000250266"/>
    </source>
</evidence>
<feature type="compositionally biased region" description="Polar residues" evidence="1">
    <location>
        <begin position="455"/>
        <end position="476"/>
    </location>
</feature>
<gene>
    <name evidence="2" type="ORF">K432DRAFT_429522</name>
</gene>
<proteinExistence type="predicted"/>
<protein>
    <submittedName>
        <fullName evidence="2">Uncharacterized protein</fullName>
    </submittedName>
</protein>
<dbReference type="AlphaFoldDB" id="A0A8E2E164"/>
<feature type="region of interest" description="Disordered" evidence="1">
    <location>
        <begin position="450"/>
        <end position="476"/>
    </location>
</feature>
<dbReference type="Proteomes" id="UP000250266">
    <property type="component" value="Unassembled WGS sequence"/>
</dbReference>
<organism evidence="2 3">
    <name type="scientific">Lepidopterella palustris CBS 459.81</name>
    <dbReference type="NCBI Taxonomy" id="1314670"/>
    <lineage>
        <taxon>Eukaryota</taxon>
        <taxon>Fungi</taxon>
        <taxon>Dikarya</taxon>
        <taxon>Ascomycota</taxon>
        <taxon>Pezizomycotina</taxon>
        <taxon>Dothideomycetes</taxon>
        <taxon>Pleosporomycetidae</taxon>
        <taxon>Mytilinidiales</taxon>
        <taxon>Argynnaceae</taxon>
        <taxon>Lepidopterella</taxon>
    </lineage>
</organism>
<evidence type="ECO:0000256" key="1">
    <source>
        <dbReference type="SAM" id="MobiDB-lite"/>
    </source>
</evidence>
<evidence type="ECO:0000313" key="2">
    <source>
        <dbReference type="EMBL" id="OCK75283.1"/>
    </source>
</evidence>
<dbReference type="OrthoDB" id="3863715at2759"/>
<feature type="compositionally biased region" description="Polar residues" evidence="1">
    <location>
        <begin position="264"/>
        <end position="281"/>
    </location>
</feature>
<feature type="compositionally biased region" description="Polar residues" evidence="1">
    <location>
        <begin position="329"/>
        <end position="340"/>
    </location>
</feature>
<feature type="region of interest" description="Disordered" evidence="1">
    <location>
        <begin position="309"/>
        <end position="363"/>
    </location>
</feature>
<keyword evidence="3" id="KW-1185">Reference proteome</keyword>
<feature type="region of interest" description="Disordered" evidence="1">
    <location>
        <begin position="257"/>
        <end position="291"/>
    </location>
</feature>
<sequence>MAFELSTSNPIQDRPSPVVFRNRNRGCKHQAMLEGLASGANNSLNDMNGPKANQMPPGELAKLKSGRTVNIYLGTPGDEYIIIESAFVSLLCHYSGYCTKVLGSDGTTRLAIPLRDRNIILFIYRWMLAGEQNSPIKGALPFEALKLPDLISLYRHCIFLDYGSLMEKTTDRLEFKLKQVFPTVDQLRDILAFNPAPKFADTAIHAIARLVFRPICFDLSPFLRFVHANDGVEKALDNAVGQLRATQLSAAQKLMRPEYHRPRQLQNANSKDLRQGTSNSMIDVPAPNASMPLDTRKIDAIPYKIHRRTRRPRRKPLQVEPTPAIEKAVQNSQPVGSQPVPSRMSEGAPTSSKVFRPRHNRPFNRKNNVHIVQVANNRPVVKDQSSGLAIQSQRVRPENVEKSNTVVFQVRNNRPPAVKDQGNGPAVREQRNKLAVNGQRNKPAVNIQKRRPVVNGQSNRAVASGQSNKPIINGQSNMPAVKHQVDESAVKAQSNTVGVKDQSRSQRRPRSQRYAPPRPRKLVETIGNGEGITTSSREESSPLISQ</sequence>
<dbReference type="EMBL" id="KV745338">
    <property type="protein sequence ID" value="OCK75283.1"/>
    <property type="molecule type" value="Genomic_DNA"/>
</dbReference>
<reference evidence="2 3" key="1">
    <citation type="journal article" date="2016" name="Nat. Commun.">
        <title>Ectomycorrhizal ecology is imprinted in the genome of the dominant symbiotic fungus Cenococcum geophilum.</title>
        <authorList>
            <consortium name="DOE Joint Genome Institute"/>
            <person name="Peter M."/>
            <person name="Kohler A."/>
            <person name="Ohm R.A."/>
            <person name="Kuo A."/>
            <person name="Krutzmann J."/>
            <person name="Morin E."/>
            <person name="Arend M."/>
            <person name="Barry K.W."/>
            <person name="Binder M."/>
            <person name="Choi C."/>
            <person name="Clum A."/>
            <person name="Copeland A."/>
            <person name="Grisel N."/>
            <person name="Haridas S."/>
            <person name="Kipfer T."/>
            <person name="LaButti K."/>
            <person name="Lindquist E."/>
            <person name="Lipzen A."/>
            <person name="Maire R."/>
            <person name="Meier B."/>
            <person name="Mihaltcheva S."/>
            <person name="Molinier V."/>
            <person name="Murat C."/>
            <person name="Poggeler S."/>
            <person name="Quandt C.A."/>
            <person name="Sperisen C."/>
            <person name="Tritt A."/>
            <person name="Tisserant E."/>
            <person name="Crous P.W."/>
            <person name="Henrissat B."/>
            <person name="Nehls U."/>
            <person name="Egli S."/>
            <person name="Spatafora J.W."/>
            <person name="Grigoriev I.V."/>
            <person name="Martin F.M."/>
        </authorList>
    </citation>
    <scope>NUCLEOTIDE SEQUENCE [LARGE SCALE GENOMIC DNA]</scope>
    <source>
        <strain evidence="2 3">CBS 459.81</strain>
    </source>
</reference>
<accession>A0A8E2E164</accession>
<name>A0A8E2E164_9PEZI</name>